<sequence length="67" mass="7211">MFLIISLKCWRYFVNVTPDGNIACTRKAIPGTRLLASQAILAAGGLIHRAGCAETHIIVCQPPPFSS</sequence>
<reference evidence="2 3" key="1">
    <citation type="submission" date="2018-06" db="EMBL/GenBank/DDBJ databases">
        <authorList>
            <consortium name="Pathogen Informatics"/>
            <person name="Doyle S."/>
        </authorList>
    </citation>
    <scope>NUCLEOTIDE SEQUENCE [LARGE SCALE GENOMIC DNA]</scope>
    <source>
        <strain evidence="2 3">NCTC9075</strain>
    </source>
</reference>
<dbReference type="SUPFAM" id="SSF51690">
    <property type="entry name" value="Nicotinate/Quinolinate PRTase C-terminal domain-like"/>
    <property type="match status" value="1"/>
</dbReference>
<dbReference type="Gene3D" id="3.20.20.70">
    <property type="entry name" value="Aldolase class I"/>
    <property type="match status" value="1"/>
</dbReference>
<evidence type="ECO:0000259" key="1">
    <source>
        <dbReference type="Pfam" id="PF01729"/>
    </source>
</evidence>
<dbReference type="EC" id="2.4.2.-" evidence="2"/>
<dbReference type="EMBL" id="UGEM01000004">
    <property type="protein sequence ID" value="STP20431.1"/>
    <property type="molecule type" value="Genomic_DNA"/>
</dbReference>
<dbReference type="InterPro" id="IPR002638">
    <property type="entry name" value="Quinolinate_PRibosylTrfase_C"/>
</dbReference>
<accession>A0A377K7L0</accession>
<dbReference type="InterPro" id="IPR036068">
    <property type="entry name" value="Nicotinate_pribotase-like_C"/>
</dbReference>
<name>A0A377K7L0_ECOLX</name>
<evidence type="ECO:0000313" key="2">
    <source>
        <dbReference type="EMBL" id="STP20431.1"/>
    </source>
</evidence>
<organism evidence="2 3">
    <name type="scientific">Escherichia coli</name>
    <dbReference type="NCBI Taxonomy" id="562"/>
    <lineage>
        <taxon>Bacteria</taxon>
        <taxon>Pseudomonadati</taxon>
        <taxon>Pseudomonadota</taxon>
        <taxon>Gammaproteobacteria</taxon>
        <taxon>Enterobacterales</taxon>
        <taxon>Enterobacteriaceae</taxon>
        <taxon>Escherichia</taxon>
    </lineage>
</organism>
<gene>
    <name evidence="2" type="primary">modD_3</name>
    <name evidence="2" type="ORF">NCTC9075_03885</name>
</gene>
<dbReference type="GO" id="GO:0009435">
    <property type="term" value="P:NAD+ biosynthetic process"/>
    <property type="evidence" value="ECO:0007669"/>
    <property type="project" value="InterPro"/>
</dbReference>
<keyword evidence="2" id="KW-0328">Glycosyltransferase</keyword>
<dbReference type="Pfam" id="PF01729">
    <property type="entry name" value="QRPTase_C"/>
    <property type="match status" value="1"/>
</dbReference>
<proteinExistence type="predicted"/>
<feature type="domain" description="Quinolinate phosphoribosyl transferase C-terminal" evidence="1">
    <location>
        <begin position="19"/>
        <end position="58"/>
    </location>
</feature>
<dbReference type="GO" id="GO:0004514">
    <property type="term" value="F:nicotinate-nucleotide diphosphorylase (carboxylating) activity"/>
    <property type="evidence" value="ECO:0007669"/>
    <property type="project" value="InterPro"/>
</dbReference>
<dbReference type="InterPro" id="IPR013785">
    <property type="entry name" value="Aldolase_TIM"/>
</dbReference>
<protein>
    <submittedName>
        <fullName evidence="2">Putative pyrophosphorylase</fullName>
        <ecNumber evidence="2">2.4.2.-</ecNumber>
    </submittedName>
</protein>
<dbReference type="AlphaFoldDB" id="A0A377K7L0"/>
<keyword evidence="2" id="KW-0808">Transferase</keyword>
<evidence type="ECO:0000313" key="3">
    <source>
        <dbReference type="Proteomes" id="UP000254181"/>
    </source>
</evidence>
<dbReference type="Proteomes" id="UP000254181">
    <property type="component" value="Unassembled WGS sequence"/>
</dbReference>